<dbReference type="PATRIC" id="fig|1360.109.peg.2399"/>
<name>A0A0V8E3U4_LACLL</name>
<protein>
    <recommendedName>
        <fullName evidence="3">EpsR</fullName>
    </recommendedName>
</protein>
<dbReference type="EMBL" id="LKLS01000066">
    <property type="protein sequence ID" value="KSU20411.1"/>
    <property type="molecule type" value="Genomic_DNA"/>
</dbReference>
<accession>A0A0V8E3U4</accession>
<sequence>MKTLGKAIANKIALVLSQYFQLPPGYLMGVIPNHVPNDPRAYFEQLNEEQKVEMLKVCHKLSEKRIENMQYLN</sequence>
<reference evidence="2" key="1">
    <citation type="submission" date="2015-10" db="EMBL/GenBank/DDBJ databases">
        <title>Draft Genome Sequences of 11 Lactococcus lactis subspecies cremoris strains.</title>
        <authorList>
            <person name="Wels M."/>
            <person name="Backus L."/>
            <person name="Boekhorst J."/>
            <person name="Dijkstra A."/>
            <person name="Beerthuizen M."/>
            <person name="Kelly W."/>
            <person name="Siezen R."/>
            <person name="Bachmann H."/>
            <person name="Van Hijum S."/>
        </authorList>
    </citation>
    <scope>NUCLEOTIDE SEQUENCE [LARGE SCALE GENOMIC DNA]</scope>
    <source>
        <strain evidence="2">LMG9449</strain>
    </source>
</reference>
<proteinExistence type="predicted"/>
<evidence type="ECO:0008006" key="3">
    <source>
        <dbReference type="Google" id="ProtNLM"/>
    </source>
</evidence>
<dbReference type="Proteomes" id="UP000053612">
    <property type="component" value="Unassembled WGS sequence"/>
</dbReference>
<dbReference type="RefSeq" id="WP_058224656.1">
    <property type="nucleotide sequence ID" value="NZ_LKLS01000066.1"/>
</dbReference>
<gene>
    <name evidence="1" type="ORF">LMG9449_0631</name>
</gene>
<evidence type="ECO:0000313" key="2">
    <source>
        <dbReference type="Proteomes" id="UP000053612"/>
    </source>
</evidence>
<dbReference type="AlphaFoldDB" id="A0A0V8E3U4"/>
<comment type="caution">
    <text evidence="1">The sequence shown here is derived from an EMBL/GenBank/DDBJ whole genome shotgun (WGS) entry which is preliminary data.</text>
</comment>
<organism evidence="1 2">
    <name type="scientific">Lactococcus lactis subsp. lactis</name>
    <name type="common">Streptococcus lactis</name>
    <dbReference type="NCBI Taxonomy" id="1360"/>
    <lineage>
        <taxon>Bacteria</taxon>
        <taxon>Bacillati</taxon>
        <taxon>Bacillota</taxon>
        <taxon>Bacilli</taxon>
        <taxon>Lactobacillales</taxon>
        <taxon>Streptococcaceae</taxon>
        <taxon>Lactococcus</taxon>
    </lineage>
</organism>
<evidence type="ECO:0000313" key="1">
    <source>
        <dbReference type="EMBL" id="KSU20411.1"/>
    </source>
</evidence>